<keyword evidence="1" id="KW-0812">Transmembrane</keyword>
<keyword evidence="1" id="KW-1133">Transmembrane helix</keyword>
<keyword evidence="1" id="KW-0472">Membrane</keyword>
<reference evidence="2 3" key="1">
    <citation type="submission" date="2020-10" db="EMBL/GenBank/DDBJ databases">
        <title>Connecting structure to function with the recovery of over 1000 high-quality activated sludge metagenome-assembled genomes encoding full-length rRNA genes using long-read sequencing.</title>
        <authorList>
            <person name="Singleton C.M."/>
            <person name="Petriglieri F."/>
            <person name="Kristensen J.M."/>
            <person name="Kirkegaard R.H."/>
            <person name="Michaelsen T.Y."/>
            <person name="Andersen M.H."/>
            <person name="Karst S.M."/>
            <person name="Dueholm M.S."/>
            <person name="Nielsen P.H."/>
            <person name="Albertsen M."/>
        </authorList>
    </citation>
    <scope>NUCLEOTIDE SEQUENCE [LARGE SCALE GENOMIC DNA]</scope>
    <source>
        <strain evidence="2">Ribe_18-Q3-R11-54_MAXAC.273</strain>
    </source>
</reference>
<protein>
    <submittedName>
        <fullName evidence="2">DUF2335 domain-containing protein</fullName>
    </submittedName>
</protein>
<accession>A0A9D7T2M5</accession>
<dbReference type="AlphaFoldDB" id="A0A9D7T2M5"/>
<sequence length="148" mass="16241">MRDMLLQLPADKRKEILSFVSIAITKSSPLPDPATFKSYNDIDPSITKVIMEDFEKTREHRRTLEALSVTEHVKYKRRGQYCGVAIVLGFLAAGALVAIFSNVVAGSIIAGAGLYIALARSFLRANLFGKGEDEVESKTPPKKKAVKS</sequence>
<dbReference type="InterPro" id="IPR019284">
    <property type="entry name" value="RP532"/>
</dbReference>
<dbReference type="Pfam" id="PF10097">
    <property type="entry name" value="DUF2335"/>
    <property type="match status" value="1"/>
</dbReference>
<dbReference type="Proteomes" id="UP000808337">
    <property type="component" value="Unassembled WGS sequence"/>
</dbReference>
<evidence type="ECO:0000313" key="3">
    <source>
        <dbReference type="Proteomes" id="UP000808337"/>
    </source>
</evidence>
<gene>
    <name evidence="2" type="ORF">IPP15_23100</name>
</gene>
<feature type="transmembrane region" description="Helical" evidence="1">
    <location>
        <begin position="81"/>
        <end position="100"/>
    </location>
</feature>
<comment type="caution">
    <text evidence="2">The sequence shown here is derived from an EMBL/GenBank/DDBJ whole genome shotgun (WGS) entry which is preliminary data.</text>
</comment>
<name>A0A9D7T2M5_9BACT</name>
<feature type="transmembrane region" description="Helical" evidence="1">
    <location>
        <begin position="106"/>
        <end position="123"/>
    </location>
</feature>
<dbReference type="EMBL" id="JADKGY010000033">
    <property type="protein sequence ID" value="MBK9985204.1"/>
    <property type="molecule type" value="Genomic_DNA"/>
</dbReference>
<proteinExistence type="predicted"/>
<evidence type="ECO:0000313" key="2">
    <source>
        <dbReference type="EMBL" id="MBK9985204.1"/>
    </source>
</evidence>
<organism evidence="2 3">
    <name type="scientific">Candidatus Opimibacter skivensis</name>
    <dbReference type="NCBI Taxonomy" id="2982028"/>
    <lineage>
        <taxon>Bacteria</taxon>
        <taxon>Pseudomonadati</taxon>
        <taxon>Bacteroidota</taxon>
        <taxon>Saprospiria</taxon>
        <taxon>Saprospirales</taxon>
        <taxon>Saprospiraceae</taxon>
        <taxon>Candidatus Opimibacter</taxon>
    </lineage>
</organism>
<evidence type="ECO:0000256" key="1">
    <source>
        <dbReference type="SAM" id="Phobius"/>
    </source>
</evidence>